<evidence type="ECO:0000313" key="4">
    <source>
        <dbReference type="Proteomes" id="UP000008841"/>
    </source>
</evidence>
<dbReference type="RefSeq" id="WP_012466930.1">
    <property type="nucleotide sequence ID" value="NC_010803.1"/>
</dbReference>
<dbReference type="OrthoDB" id="9815501at2"/>
<name>B3EG52_CHLL2</name>
<sequence>MAMNINLTPSLEKMVRDKVKSGLYTSASEVVREALRLMAEQDSIRQAKIDLLRRDIRAGIESGTSLVWDPEEIKKAGRKKQNERQDS</sequence>
<dbReference type="Pfam" id="PF03693">
    <property type="entry name" value="ParD_antitoxin"/>
    <property type="match status" value="1"/>
</dbReference>
<dbReference type="HOGENOM" id="CLU_144805_4_2_10"/>
<evidence type="ECO:0000256" key="1">
    <source>
        <dbReference type="ARBA" id="ARBA00008580"/>
    </source>
</evidence>
<dbReference type="KEGG" id="cli:Clim_2031"/>
<keyword evidence="2" id="KW-1277">Toxin-antitoxin system</keyword>
<dbReference type="InterPro" id="IPR010985">
    <property type="entry name" value="Ribbon_hlx_hlx"/>
</dbReference>
<dbReference type="STRING" id="290315.Clim_2031"/>
<protein>
    <submittedName>
        <fullName evidence="3">Putative addiction module antidote protein, CopG/Arc/MetJ family</fullName>
    </submittedName>
</protein>
<dbReference type="InterPro" id="IPR022789">
    <property type="entry name" value="ParD"/>
</dbReference>
<comment type="similarity">
    <text evidence="1">Belongs to the ParD antitoxin family.</text>
</comment>
<dbReference type="GO" id="GO:0006355">
    <property type="term" value="P:regulation of DNA-templated transcription"/>
    <property type="evidence" value="ECO:0007669"/>
    <property type="project" value="InterPro"/>
</dbReference>
<accession>B3EG52</accession>
<organism evidence="3 4">
    <name type="scientific">Chlorobium limicola (strain DSM 245 / NBRC 103803 / 6330)</name>
    <dbReference type="NCBI Taxonomy" id="290315"/>
    <lineage>
        <taxon>Bacteria</taxon>
        <taxon>Pseudomonadati</taxon>
        <taxon>Chlorobiota</taxon>
        <taxon>Chlorobiia</taxon>
        <taxon>Chlorobiales</taxon>
        <taxon>Chlorobiaceae</taxon>
        <taxon>Chlorobium/Pelodictyon group</taxon>
        <taxon>Chlorobium</taxon>
    </lineage>
</organism>
<dbReference type="PANTHER" id="PTHR36582">
    <property type="entry name" value="ANTITOXIN PARD"/>
    <property type="match status" value="1"/>
</dbReference>
<dbReference type="eggNOG" id="COG3609">
    <property type="taxonomic scope" value="Bacteria"/>
</dbReference>
<dbReference type="Gene3D" id="6.10.10.120">
    <property type="entry name" value="Antitoxin ParD1-like"/>
    <property type="match status" value="1"/>
</dbReference>
<evidence type="ECO:0000313" key="3">
    <source>
        <dbReference type="EMBL" id="ACD91061.1"/>
    </source>
</evidence>
<dbReference type="Proteomes" id="UP000008841">
    <property type="component" value="Chromosome"/>
</dbReference>
<reference evidence="3 4" key="1">
    <citation type="submission" date="2008-05" db="EMBL/GenBank/DDBJ databases">
        <title>Complete sequence of Chlorobium limicola DSM 245.</title>
        <authorList>
            <consortium name="US DOE Joint Genome Institute"/>
            <person name="Lucas S."/>
            <person name="Copeland A."/>
            <person name="Lapidus A."/>
            <person name="Glavina del Rio T."/>
            <person name="Dalin E."/>
            <person name="Tice H."/>
            <person name="Bruce D."/>
            <person name="Goodwin L."/>
            <person name="Pitluck S."/>
            <person name="Schmutz J."/>
            <person name="Larimer F."/>
            <person name="Land M."/>
            <person name="Hauser L."/>
            <person name="Kyrpides N."/>
            <person name="Ovchinnikova G."/>
            <person name="Zhao F."/>
            <person name="Li T."/>
            <person name="Liu Z."/>
            <person name="Overmann J."/>
            <person name="Bryant D.A."/>
            <person name="Richardson P."/>
        </authorList>
    </citation>
    <scope>NUCLEOTIDE SEQUENCE [LARGE SCALE GENOMIC DNA]</scope>
    <source>
        <strain evidence="4">DSM 245 / NBRC 103803 / 6330</strain>
    </source>
</reference>
<dbReference type="EMBL" id="CP001097">
    <property type="protein sequence ID" value="ACD91061.1"/>
    <property type="molecule type" value="Genomic_DNA"/>
</dbReference>
<dbReference type="AlphaFoldDB" id="B3EG52"/>
<proteinExistence type="inferred from homology"/>
<dbReference type="InterPro" id="IPR038296">
    <property type="entry name" value="ParD_sf"/>
</dbReference>
<dbReference type="SUPFAM" id="SSF47598">
    <property type="entry name" value="Ribbon-helix-helix"/>
    <property type="match status" value="1"/>
</dbReference>
<dbReference type="NCBIfam" id="TIGR02606">
    <property type="entry name" value="antidote_CC2985"/>
    <property type="match status" value="1"/>
</dbReference>
<dbReference type="PANTHER" id="PTHR36582:SF2">
    <property type="entry name" value="ANTITOXIN PARD"/>
    <property type="match status" value="1"/>
</dbReference>
<gene>
    <name evidence="3" type="ordered locus">Clim_2031</name>
</gene>
<evidence type="ECO:0000256" key="2">
    <source>
        <dbReference type="ARBA" id="ARBA00022649"/>
    </source>
</evidence>